<protein>
    <recommendedName>
        <fullName evidence="4">DUF4124 domain-containing protein</fullName>
    </recommendedName>
</protein>
<evidence type="ECO:0000313" key="2">
    <source>
        <dbReference type="EMBL" id="KRG75935.1"/>
    </source>
</evidence>
<evidence type="ECO:0008006" key="4">
    <source>
        <dbReference type="Google" id="ProtNLM"/>
    </source>
</evidence>
<evidence type="ECO:0000313" key="3">
    <source>
        <dbReference type="Proteomes" id="UP000051386"/>
    </source>
</evidence>
<accession>A0A0R0D1K4</accession>
<proteinExistence type="predicted"/>
<comment type="caution">
    <text evidence="2">The sequence shown here is derived from an EMBL/GenBank/DDBJ whole genome shotgun (WGS) entry which is preliminary data.</text>
</comment>
<reference evidence="2 3" key="1">
    <citation type="submission" date="2015-05" db="EMBL/GenBank/DDBJ databases">
        <title>Genome sequencing and analysis of members of genus Stenotrophomonas.</title>
        <authorList>
            <person name="Patil P.P."/>
            <person name="Midha S."/>
            <person name="Patil P.B."/>
        </authorList>
    </citation>
    <scope>NUCLEOTIDE SEQUENCE [LARGE SCALE GENOMIC DNA]</scope>
    <source>
        <strain evidence="2 3">DSM 21508</strain>
    </source>
</reference>
<gene>
    <name evidence="2" type="ORF">ABB28_04450</name>
</gene>
<name>A0A0R0D1K4_9GAMM</name>
<dbReference type="RefSeq" id="WP_083491929.1">
    <property type="nucleotide sequence ID" value="NZ_LDJK01000012.1"/>
</dbReference>
<dbReference type="PATRIC" id="fig|517011.3.peg.310"/>
<dbReference type="EMBL" id="LDJK01000012">
    <property type="protein sequence ID" value="KRG75935.1"/>
    <property type="molecule type" value="Genomic_DNA"/>
</dbReference>
<dbReference type="Proteomes" id="UP000051386">
    <property type="component" value="Unassembled WGS sequence"/>
</dbReference>
<feature type="signal peptide" evidence="1">
    <location>
        <begin position="1"/>
        <end position="20"/>
    </location>
</feature>
<dbReference type="AlphaFoldDB" id="A0A0R0D1K4"/>
<keyword evidence="3" id="KW-1185">Reference proteome</keyword>
<feature type="chain" id="PRO_5006394921" description="DUF4124 domain-containing protein" evidence="1">
    <location>
        <begin position="21"/>
        <end position="228"/>
    </location>
</feature>
<sequence length="228" mass="23289">MKTWICLAALLLPTALPAFANEDIVFRCTDANGKVAVQDAPCPSGTAQIIQRRGASGASTASTALGDSPAPAPAVLDSDLLTAPQPGAAAGSGDAILDSDVIRARAAADAQASAAAGPDRPAPPVIFRCTASGGGQYFHEYEAAPPRCVVMSISGLGGSIAPGTAASCEMVRDACSEVDEAQRCGAWQQRLRDARGRESFATPDIQPQARAERLRVQAVLEASSCSVP</sequence>
<organism evidence="2 3">
    <name type="scientific">Stenotrophomonas chelatiphaga</name>
    <dbReference type="NCBI Taxonomy" id="517011"/>
    <lineage>
        <taxon>Bacteria</taxon>
        <taxon>Pseudomonadati</taxon>
        <taxon>Pseudomonadota</taxon>
        <taxon>Gammaproteobacteria</taxon>
        <taxon>Lysobacterales</taxon>
        <taxon>Lysobacteraceae</taxon>
        <taxon>Stenotrophomonas</taxon>
    </lineage>
</organism>
<evidence type="ECO:0000256" key="1">
    <source>
        <dbReference type="SAM" id="SignalP"/>
    </source>
</evidence>
<keyword evidence="1" id="KW-0732">Signal</keyword>